<feature type="domain" description="Thyroglobulin type-1" evidence="6">
    <location>
        <begin position="122"/>
        <end position="170"/>
    </location>
</feature>
<evidence type="ECO:0000256" key="3">
    <source>
        <dbReference type="ARBA" id="ARBA00022737"/>
    </source>
</evidence>
<dbReference type="AlphaFoldDB" id="A0A3G2LJ46"/>
<sequence length="170" mass="18786">MVQGRSFSLTDHSLKISVLGNFRKMKVLAVMFIVGFAAAYAETCQEKKDRMLAEVKRGPNGMLPMGFHTPTCLKDGSYAPVQCIEAGCSCVSAEGVDLIPWRRVNEEMNCLCIRIKHETAGLMGGEHNCNRQTGNYLPRQCKGSMCYCVDPRGQQLGDAVPRQDSDMLDC</sequence>
<dbReference type="PROSITE" id="PS51162">
    <property type="entry name" value="THYROGLOBULIN_1_2"/>
    <property type="match status" value="2"/>
</dbReference>
<dbReference type="SUPFAM" id="SSF57610">
    <property type="entry name" value="Thyroglobulin type-1 domain"/>
    <property type="match status" value="2"/>
</dbReference>
<dbReference type="InterPro" id="IPR000716">
    <property type="entry name" value="Thyroglobulin_1"/>
</dbReference>
<dbReference type="Pfam" id="PF00086">
    <property type="entry name" value="Thyroglobulin_1"/>
    <property type="match status" value="2"/>
</dbReference>
<evidence type="ECO:0000259" key="6">
    <source>
        <dbReference type="PROSITE" id="PS51162"/>
    </source>
</evidence>
<evidence type="ECO:0000256" key="2">
    <source>
        <dbReference type="ARBA" id="ARBA00022525"/>
    </source>
</evidence>
<dbReference type="PANTHER" id="PTHR12352">
    <property type="entry name" value="SECRETED MODULAR CALCIUM-BINDING PROTEIN"/>
    <property type="match status" value="1"/>
</dbReference>
<keyword evidence="3" id="KW-0677">Repeat</keyword>
<accession>A0A3G2LJ46</accession>
<organism evidence="7">
    <name type="scientific">Pinctada fucata</name>
    <name type="common">Akoya pearl oyster</name>
    <name type="synonym">Pinctada imbricata fucata</name>
    <dbReference type="NCBI Taxonomy" id="50426"/>
    <lineage>
        <taxon>Eukaryota</taxon>
        <taxon>Metazoa</taxon>
        <taxon>Spiralia</taxon>
        <taxon>Lophotrochozoa</taxon>
        <taxon>Mollusca</taxon>
        <taxon>Bivalvia</taxon>
        <taxon>Autobranchia</taxon>
        <taxon>Pteriomorphia</taxon>
        <taxon>Pterioida</taxon>
        <taxon>Pterioidea</taxon>
        <taxon>Pteriidae</taxon>
        <taxon>Pinctada</taxon>
    </lineage>
</organism>
<dbReference type="InterPro" id="IPR051950">
    <property type="entry name" value="Dev_reg/Prot_inhib"/>
</dbReference>
<comment type="subcellular location">
    <subcellularLocation>
        <location evidence="1">Secreted</location>
    </subcellularLocation>
</comment>
<dbReference type="GO" id="GO:0007160">
    <property type="term" value="P:cell-matrix adhesion"/>
    <property type="evidence" value="ECO:0007669"/>
    <property type="project" value="TreeGrafter"/>
</dbReference>
<dbReference type="InterPro" id="IPR036857">
    <property type="entry name" value="Thyroglobulin_1_sf"/>
</dbReference>
<evidence type="ECO:0000313" key="7">
    <source>
        <dbReference type="EMBL" id="AYN73055.1"/>
    </source>
</evidence>
<evidence type="ECO:0000256" key="4">
    <source>
        <dbReference type="ARBA" id="ARBA00023157"/>
    </source>
</evidence>
<dbReference type="GO" id="GO:0005615">
    <property type="term" value="C:extracellular space"/>
    <property type="evidence" value="ECO:0007669"/>
    <property type="project" value="TreeGrafter"/>
</dbReference>
<evidence type="ECO:0000256" key="5">
    <source>
        <dbReference type="PROSITE-ProRule" id="PRU00500"/>
    </source>
</evidence>
<dbReference type="SMART" id="SM00211">
    <property type="entry name" value="TY"/>
    <property type="match status" value="2"/>
</dbReference>
<name>A0A3G2LJ46_PINFU</name>
<keyword evidence="2" id="KW-0964">Secreted</keyword>
<dbReference type="PANTHER" id="PTHR12352:SF3">
    <property type="entry name" value="NIDOGEN-2"/>
    <property type="match status" value="1"/>
</dbReference>
<feature type="disulfide bond" evidence="5">
    <location>
        <begin position="90"/>
        <end position="110"/>
    </location>
</feature>
<comment type="caution">
    <text evidence="5">Lacks conserved residue(s) required for the propagation of feature annotation.</text>
</comment>
<proteinExistence type="evidence at transcript level"/>
<keyword evidence="4 5" id="KW-1015">Disulfide bond</keyword>
<dbReference type="Gene3D" id="4.10.800.10">
    <property type="entry name" value="Thyroglobulin type-1"/>
    <property type="match status" value="2"/>
</dbReference>
<dbReference type="GO" id="GO:0005604">
    <property type="term" value="C:basement membrane"/>
    <property type="evidence" value="ECO:0007669"/>
    <property type="project" value="TreeGrafter"/>
</dbReference>
<evidence type="ECO:0000256" key="1">
    <source>
        <dbReference type="ARBA" id="ARBA00004613"/>
    </source>
</evidence>
<reference evidence="7" key="1">
    <citation type="journal article" date="2018" name="Mol. Biol. Evol.">
        <title>Dual Gene Repertoires for Larval and Adult Shells Reveal Molecules Essential for Molluscan Shell Formation.</title>
        <authorList>
            <person name="Zhao R."/>
            <person name="Takeuchi T."/>
            <person name="Luo Y.J."/>
            <person name="Ishikawa A."/>
            <person name="Kobayashi T."/>
            <person name="Koyanagi R."/>
            <person name="Villar-Briones A."/>
            <person name="Yamada L."/>
            <person name="Sawada H."/>
            <person name="Iwanaga S."/>
            <person name="Nagai K."/>
            <person name="Satoh N."/>
            <person name="Endo K."/>
        </authorList>
    </citation>
    <scope>NUCLEOTIDE SEQUENCE</scope>
</reference>
<feature type="domain" description="Thyroglobulin type-1" evidence="6">
    <location>
        <begin position="41"/>
        <end position="110"/>
    </location>
</feature>
<dbReference type="EMBL" id="MH999859">
    <property type="protein sequence ID" value="AYN73055.1"/>
    <property type="molecule type" value="mRNA"/>
</dbReference>
<protein>
    <submittedName>
        <fullName evidence="7">Thyroglobulin type-1 repeat containing protein 1</fullName>
    </submittedName>
</protein>